<dbReference type="PROSITE" id="PS51257">
    <property type="entry name" value="PROKAR_LIPOPROTEIN"/>
    <property type="match status" value="1"/>
</dbReference>
<dbReference type="Gene3D" id="3.40.50.2300">
    <property type="match status" value="3"/>
</dbReference>
<evidence type="ECO:0000313" key="6">
    <source>
        <dbReference type="EMBL" id="MCS0499634.1"/>
    </source>
</evidence>
<feature type="signal peptide" evidence="4">
    <location>
        <begin position="1"/>
        <end position="22"/>
    </location>
</feature>
<dbReference type="InterPro" id="IPR050555">
    <property type="entry name" value="Bact_Solute-Bind_Prot2"/>
</dbReference>
<feature type="compositionally biased region" description="Pro residues" evidence="3">
    <location>
        <begin position="269"/>
        <end position="284"/>
    </location>
</feature>
<dbReference type="PANTHER" id="PTHR30036">
    <property type="entry name" value="D-XYLOSE-BINDING PERIPLASMIC PROTEIN"/>
    <property type="match status" value="1"/>
</dbReference>
<dbReference type="InterPro" id="IPR028082">
    <property type="entry name" value="Peripla_BP_I"/>
</dbReference>
<dbReference type="RefSeq" id="WP_258798699.1">
    <property type="nucleotide sequence ID" value="NZ_JANTHX010000007.1"/>
</dbReference>
<dbReference type="Proteomes" id="UP001205337">
    <property type="component" value="Unassembled WGS sequence"/>
</dbReference>
<feature type="domain" description="Periplasmic binding protein" evidence="5">
    <location>
        <begin position="34"/>
        <end position="254"/>
    </location>
</feature>
<feature type="chain" id="PRO_5047056587" evidence="4">
    <location>
        <begin position="23"/>
        <end position="391"/>
    </location>
</feature>
<sequence>MTSRSGRMTAALLIGALAGSLAACTPPPSGPPVVVLFPGQPDDDWGASAQVLRDELEGDGYAVEVRFAGDDIPRQLEQLREVLSAAPAAVVIAPVDPTSISAVLADAAPDEAAIISYDDLILDSELVDYYATFDHRAAGRAEATSLVDALGLADDPDAGPFAVELLAGSADDPGAQGAFAGALEVLQPYLDAGRITVPSDRTDLERAAILRGDPAIAAERVAALLADDVPLAGVLSPSDAMSAAVAGVLADAGLEVVAPGDTWTATPIPVEPTPTATAPPPDATTPPNTDAGPDAENGTGEDAPARVVLTGGGSTLDGARAVRDGSQTSTVHEDPRELARAVASMVSEVVAGSAPTVTRGATTDNGAREVPTLLLEPRLVATREDALAVLR</sequence>
<keyword evidence="2 4" id="KW-0732">Signal</keyword>
<dbReference type="Pfam" id="PF13407">
    <property type="entry name" value="Peripla_BP_4"/>
    <property type="match status" value="1"/>
</dbReference>
<protein>
    <submittedName>
        <fullName evidence="6">Substrate-binding domain-containing protein</fullName>
    </submittedName>
</protein>
<dbReference type="SUPFAM" id="SSF53822">
    <property type="entry name" value="Periplasmic binding protein-like I"/>
    <property type="match status" value="2"/>
</dbReference>
<comment type="caution">
    <text evidence="6">The sequence shown here is derived from an EMBL/GenBank/DDBJ whole genome shotgun (WGS) entry which is preliminary data.</text>
</comment>
<dbReference type="InterPro" id="IPR025997">
    <property type="entry name" value="SBP_2_dom"/>
</dbReference>
<gene>
    <name evidence="6" type="ORF">NUH29_08740</name>
</gene>
<evidence type="ECO:0000256" key="1">
    <source>
        <dbReference type="ARBA" id="ARBA00004196"/>
    </source>
</evidence>
<evidence type="ECO:0000256" key="3">
    <source>
        <dbReference type="SAM" id="MobiDB-lite"/>
    </source>
</evidence>
<name>A0ABT1ZFY9_9MICO</name>
<evidence type="ECO:0000256" key="2">
    <source>
        <dbReference type="ARBA" id="ARBA00022729"/>
    </source>
</evidence>
<feature type="compositionally biased region" description="Low complexity" evidence="3">
    <location>
        <begin position="285"/>
        <end position="295"/>
    </location>
</feature>
<dbReference type="PANTHER" id="PTHR30036:SF1">
    <property type="entry name" value="D-XYLOSE-BINDING PERIPLASMIC PROTEIN"/>
    <property type="match status" value="1"/>
</dbReference>
<organism evidence="6 7">
    <name type="scientific">Protaetiibacter mangrovi</name>
    <dbReference type="NCBI Taxonomy" id="2970926"/>
    <lineage>
        <taxon>Bacteria</taxon>
        <taxon>Bacillati</taxon>
        <taxon>Actinomycetota</taxon>
        <taxon>Actinomycetes</taxon>
        <taxon>Micrococcales</taxon>
        <taxon>Microbacteriaceae</taxon>
        <taxon>Protaetiibacter</taxon>
    </lineage>
</organism>
<evidence type="ECO:0000256" key="4">
    <source>
        <dbReference type="SAM" id="SignalP"/>
    </source>
</evidence>
<accession>A0ABT1ZFY9</accession>
<proteinExistence type="predicted"/>
<comment type="subcellular location">
    <subcellularLocation>
        <location evidence="1">Cell envelope</location>
    </subcellularLocation>
</comment>
<keyword evidence="7" id="KW-1185">Reference proteome</keyword>
<reference evidence="6 7" key="1">
    <citation type="submission" date="2022-08" db="EMBL/GenBank/DDBJ databases">
        <authorList>
            <person name="Li F."/>
        </authorList>
    </citation>
    <scope>NUCLEOTIDE SEQUENCE [LARGE SCALE GENOMIC DNA]</scope>
    <source>
        <strain evidence="6 7">10F1B-8-1</strain>
    </source>
</reference>
<evidence type="ECO:0000313" key="7">
    <source>
        <dbReference type="Proteomes" id="UP001205337"/>
    </source>
</evidence>
<evidence type="ECO:0000259" key="5">
    <source>
        <dbReference type="Pfam" id="PF13407"/>
    </source>
</evidence>
<dbReference type="EMBL" id="JANTHX010000007">
    <property type="protein sequence ID" value="MCS0499634.1"/>
    <property type="molecule type" value="Genomic_DNA"/>
</dbReference>
<feature type="region of interest" description="Disordered" evidence="3">
    <location>
        <begin position="263"/>
        <end position="304"/>
    </location>
</feature>